<feature type="binding site" evidence="3">
    <location>
        <position position="57"/>
    </location>
    <ligand>
        <name>Zn(2+)</name>
        <dbReference type="ChEBI" id="CHEBI:29105"/>
        <label>2</label>
    </ligand>
</feature>
<protein>
    <recommendedName>
        <fullName evidence="1">alkaline phosphatase</fullName>
        <ecNumber evidence="1">3.1.3.1</ecNumber>
    </recommendedName>
</protein>
<dbReference type="PANTHER" id="PTHR11596:SF5">
    <property type="entry name" value="ALKALINE PHOSPHATASE"/>
    <property type="match status" value="1"/>
</dbReference>
<dbReference type="EMBL" id="CAJHNH020003513">
    <property type="protein sequence ID" value="CAG5129472.1"/>
    <property type="molecule type" value="Genomic_DNA"/>
</dbReference>
<keyword evidence="3" id="KW-0862">Zinc</keyword>
<comment type="cofactor">
    <cofactor evidence="3">
        <name>Zn(2+)</name>
        <dbReference type="ChEBI" id="CHEBI:29105"/>
    </cofactor>
    <text evidence="3">Binds 2 Zn(2+) ions.</text>
</comment>
<dbReference type="Gene3D" id="3.40.720.10">
    <property type="entry name" value="Alkaline Phosphatase, subunit A"/>
    <property type="match status" value="1"/>
</dbReference>
<dbReference type="SUPFAM" id="SSF53649">
    <property type="entry name" value="Alkaline phosphatase-like"/>
    <property type="match status" value="1"/>
</dbReference>
<feature type="binding site" evidence="3">
    <location>
        <position position="94"/>
    </location>
    <ligand>
        <name>Zn(2+)</name>
        <dbReference type="ChEBI" id="CHEBI:29105"/>
        <label>2</label>
    </ligand>
</feature>
<evidence type="ECO:0000256" key="4">
    <source>
        <dbReference type="SAM" id="MobiDB-lite"/>
    </source>
</evidence>
<sequence>LFNPSHMDFDPQDSNQEVNRTEPTLVEMTQKAIEILRKDPRGYFLMVEGARIDFGHHANSAITAISETLDLDEAIRTAVRMTDSQETLVIVTADHSHAFAIQGYAPRGHDILGMADPGMDIVPLDGLPYTTLGYTNGPVFGREDLTNVDTGSPGFRQAGCIPVSIETHAGEDVSVYALGPMAHLFHATHEQNYIYHVMEYAACVGNSAQYCRNSKAHWRGQKRSSAAGSN</sequence>
<feature type="region of interest" description="Disordered" evidence="4">
    <location>
        <begin position="1"/>
        <end position="20"/>
    </location>
</feature>
<dbReference type="Proteomes" id="UP000678393">
    <property type="component" value="Unassembled WGS sequence"/>
</dbReference>
<dbReference type="CDD" id="cd16012">
    <property type="entry name" value="ALP"/>
    <property type="match status" value="1"/>
</dbReference>
<dbReference type="GO" id="GO:0004035">
    <property type="term" value="F:alkaline phosphatase activity"/>
    <property type="evidence" value="ECO:0007669"/>
    <property type="project" value="UniProtKB-EC"/>
</dbReference>
<feature type="binding site" evidence="3">
    <location>
        <position position="48"/>
    </location>
    <ligand>
        <name>Mg(2+)</name>
        <dbReference type="ChEBI" id="CHEBI:18420"/>
    </ligand>
</feature>
<proteinExistence type="predicted"/>
<comment type="caution">
    <text evidence="5">The sequence shown here is derived from an EMBL/GenBank/DDBJ whole genome shotgun (WGS) entry which is preliminary data.</text>
</comment>
<dbReference type="InterPro" id="IPR001952">
    <property type="entry name" value="Alkaline_phosphatase"/>
</dbReference>
<evidence type="ECO:0000256" key="1">
    <source>
        <dbReference type="ARBA" id="ARBA00012647"/>
    </source>
</evidence>
<dbReference type="AlphaFoldDB" id="A0A8S3ZQ87"/>
<feature type="binding site" evidence="3">
    <location>
        <position position="95"/>
    </location>
    <ligand>
        <name>Zn(2+)</name>
        <dbReference type="ChEBI" id="CHEBI:29105"/>
        <label>2</label>
    </ligand>
</feature>
<keyword evidence="2" id="KW-0597">Phosphoprotein</keyword>
<dbReference type="PANTHER" id="PTHR11596">
    <property type="entry name" value="ALKALINE PHOSPHATASE"/>
    <property type="match status" value="1"/>
</dbReference>
<accession>A0A8S3ZQ87</accession>
<gene>
    <name evidence="5" type="ORF">CUNI_LOCUS15030</name>
</gene>
<evidence type="ECO:0000313" key="6">
    <source>
        <dbReference type="Proteomes" id="UP000678393"/>
    </source>
</evidence>
<evidence type="ECO:0000256" key="3">
    <source>
        <dbReference type="PIRSR" id="PIRSR601952-2"/>
    </source>
</evidence>
<name>A0A8S3ZQ87_9EUPU</name>
<keyword evidence="6" id="KW-1185">Reference proteome</keyword>
<evidence type="ECO:0000256" key="2">
    <source>
        <dbReference type="ARBA" id="ARBA00022553"/>
    </source>
</evidence>
<feature type="binding site" evidence="3">
    <location>
        <position position="168"/>
    </location>
    <ligand>
        <name>Zn(2+)</name>
        <dbReference type="ChEBI" id="CHEBI:29105"/>
        <label>2</label>
    </ligand>
</feature>
<comment type="cofactor">
    <cofactor evidence="3">
        <name>Mg(2+)</name>
        <dbReference type="ChEBI" id="CHEBI:18420"/>
    </cofactor>
    <text evidence="3">Binds 1 Mg(2+) ion.</text>
</comment>
<dbReference type="Pfam" id="PF00245">
    <property type="entry name" value="Alk_phosphatase"/>
    <property type="match status" value="1"/>
</dbReference>
<dbReference type="SMART" id="SM00098">
    <property type="entry name" value="alkPPc"/>
    <property type="match status" value="1"/>
</dbReference>
<keyword evidence="3" id="KW-0460">Magnesium</keyword>
<feature type="non-terminal residue" evidence="5">
    <location>
        <position position="230"/>
    </location>
</feature>
<dbReference type="GO" id="GO:0046872">
    <property type="term" value="F:metal ion binding"/>
    <property type="evidence" value="ECO:0007669"/>
    <property type="project" value="UniProtKB-KW"/>
</dbReference>
<dbReference type="OrthoDB" id="5818554at2759"/>
<feature type="binding site" evidence="3">
    <location>
        <position position="53"/>
    </location>
    <ligand>
        <name>Zn(2+)</name>
        <dbReference type="ChEBI" id="CHEBI:29105"/>
        <label>2</label>
    </ligand>
</feature>
<reference evidence="5" key="1">
    <citation type="submission" date="2021-04" db="EMBL/GenBank/DDBJ databases">
        <authorList>
            <consortium name="Molecular Ecology Group"/>
        </authorList>
    </citation>
    <scope>NUCLEOTIDE SEQUENCE</scope>
</reference>
<organism evidence="5 6">
    <name type="scientific">Candidula unifasciata</name>
    <dbReference type="NCBI Taxonomy" id="100452"/>
    <lineage>
        <taxon>Eukaryota</taxon>
        <taxon>Metazoa</taxon>
        <taxon>Spiralia</taxon>
        <taxon>Lophotrochozoa</taxon>
        <taxon>Mollusca</taxon>
        <taxon>Gastropoda</taxon>
        <taxon>Heterobranchia</taxon>
        <taxon>Euthyneura</taxon>
        <taxon>Panpulmonata</taxon>
        <taxon>Eupulmonata</taxon>
        <taxon>Stylommatophora</taxon>
        <taxon>Helicina</taxon>
        <taxon>Helicoidea</taxon>
        <taxon>Geomitridae</taxon>
        <taxon>Candidula</taxon>
    </lineage>
</organism>
<keyword evidence="3" id="KW-0479">Metal-binding</keyword>
<evidence type="ECO:0000313" key="5">
    <source>
        <dbReference type="EMBL" id="CAG5129472.1"/>
    </source>
</evidence>
<dbReference type="EC" id="3.1.3.1" evidence="1"/>
<dbReference type="InterPro" id="IPR017850">
    <property type="entry name" value="Alkaline_phosphatase_core_sf"/>
</dbReference>